<organism evidence="1 2">
    <name type="scientific">Streptomyces bluensis</name>
    <dbReference type="NCBI Taxonomy" id="33897"/>
    <lineage>
        <taxon>Bacteria</taxon>
        <taxon>Bacillati</taxon>
        <taxon>Actinomycetota</taxon>
        <taxon>Actinomycetes</taxon>
        <taxon>Kitasatosporales</taxon>
        <taxon>Streptomycetaceae</taxon>
        <taxon>Streptomyces</taxon>
    </lineage>
</organism>
<proteinExistence type="predicted"/>
<evidence type="ECO:0000313" key="2">
    <source>
        <dbReference type="Proteomes" id="UP001602058"/>
    </source>
</evidence>
<comment type="caution">
    <text evidence="1">The sequence shown here is derived from an EMBL/GenBank/DDBJ whole genome shotgun (WGS) entry which is preliminary data.</text>
</comment>
<gene>
    <name evidence="1" type="ORF">ACFY1D_07990</name>
</gene>
<accession>A0ABW6UD69</accession>
<sequence length="69" mass="7715">MTEYDAYGTNAHTTSEVIRLVTDLLEVTFTERESDYRVLLLTATPSPDPALHRLLSSIEGLSHLEHEAS</sequence>
<dbReference type="EMBL" id="JBIAWJ010000003">
    <property type="protein sequence ID" value="MFF4521380.1"/>
    <property type="molecule type" value="Genomic_DNA"/>
</dbReference>
<dbReference type="RefSeq" id="WP_387884678.1">
    <property type="nucleotide sequence ID" value="NZ_JBIAWJ010000003.1"/>
</dbReference>
<name>A0ABW6UD69_9ACTN</name>
<dbReference type="Proteomes" id="UP001602058">
    <property type="component" value="Unassembled WGS sequence"/>
</dbReference>
<keyword evidence="2" id="KW-1185">Reference proteome</keyword>
<evidence type="ECO:0000313" key="1">
    <source>
        <dbReference type="EMBL" id="MFF4521380.1"/>
    </source>
</evidence>
<reference evidence="1 2" key="1">
    <citation type="submission" date="2024-10" db="EMBL/GenBank/DDBJ databases">
        <title>The Natural Products Discovery Center: Release of the First 8490 Sequenced Strains for Exploring Actinobacteria Biosynthetic Diversity.</title>
        <authorList>
            <person name="Kalkreuter E."/>
            <person name="Kautsar S.A."/>
            <person name="Yang D."/>
            <person name="Bader C.D."/>
            <person name="Teijaro C.N."/>
            <person name="Fluegel L."/>
            <person name="Davis C.M."/>
            <person name="Simpson J.R."/>
            <person name="Lauterbach L."/>
            <person name="Steele A.D."/>
            <person name="Gui C."/>
            <person name="Meng S."/>
            <person name="Li G."/>
            <person name="Viehrig K."/>
            <person name="Ye F."/>
            <person name="Su P."/>
            <person name="Kiefer A.F."/>
            <person name="Nichols A."/>
            <person name="Cepeda A.J."/>
            <person name="Yan W."/>
            <person name="Fan B."/>
            <person name="Jiang Y."/>
            <person name="Adhikari A."/>
            <person name="Zheng C.-J."/>
            <person name="Schuster L."/>
            <person name="Cowan T.M."/>
            <person name="Smanski M.J."/>
            <person name="Chevrette M.G."/>
            <person name="De Carvalho L.P.S."/>
            <person name="Shen B."/>
        </authorList>
    </citation>
    <scope>NUCLEOTIDE SEQUENCE [LARGE SCALE GENOMIC DNA]</scope>
    <source>
        <strain evidence="1 2">NPDC001390</strain>
    </source>
</reference>
<protein>
    <submittedName>
        <fullName evidence="1">Uncharacterized protein</fullName>
    </submittedName>
</protein>